<keyword evidence="2" id="KW-0812">Transmembrane</keyword>
<organism evidence="3 4">
    <name type="scientific">Belliella aquatica</name>
    <dbReference type="NCBI Taxonomy" id="1323734"/>
    <lineage>
        <taxon>Bacteria</taxon>
        <taxon>Pseudomonadati</taxon>
        <taxon>Bacteroidota</taxon>
        <taxon>Cytophagia</taxon>
        <taxon>Cytophagales</taxon>
        <taxon>Cyclobacteriaceae</taxon>
        <taxon>Belliella</taxon>
    </lineage>
</organism>
<keyword evidence="2" id="KW-0472">Membrane</keyword>
<evidence type="ECO:0000313" key="4">
    <source>
        <dbReference type="Proteomes" id="UP000635885"/>
    </source>
</evidence>
<evidence type="ECO:0000313" key="3">
    <source>
        <dbReference type="EMBL" id="GGC35406.1"/>
    </source>
</evidence>
<name>A0ABQ1M5S2_9BACT</name>
<dbReference type="EMBL" id="BMFD01000003">
    <property type="protein sequence ID" value="GGC35406.1"/>
    <property type="molecule type" value="Genomic_DNA"/>
</dbReference>
<reference evidence="4" key="1">
    <citation type="journal article" date="2019" name="Int. J. Syst. Evol. Microbiol.">
        <title>The Global Catalogue of Microorganisms (GCM) 10K type strain sequencing project: providing services to taxonomists for standard genome sequencing and annotation.</title>
        <authorList>
            <consortium name="The Broad Institute Genomics Platform"/>
            <consortium name="The Broad Institute Genome Sequencing Center for Infectious Disease"/>
            <person name="Wu L."/>
            <person name="Ma J."/>
        </authorList>
    </citation>
    <scope>NUCLEOTIDE SEQUENCE [LARGE SCALE GENOMIC DNA]</scope>
    <source>
        <strain evidence="4">CGMCC 1.12479</strain>
    </source>
</reference>
<feature type="compositionally biased region" description="Polar residues" evidence="1">
    <location>
        <begin position="22"/>
        <end position="31"/>
    </location>
</feature>
<sequence>METNTSAKERTHYPNKLIGQEPTRSQNQTKDIFSNKQIGETRKIVMNLSSALCIVSAILSSILFLTICFCDSDSIILRVIAVIGFLLSLRLAYLSYVELTTPKGNL</sequence>
<protein>
    <submittedName>
        <fullName evidence="3">Uncharacterized protein</fullName>
    </submittedName>
</protein>
<feature type="region of interest" description="Disordered" evidence="1">
    <location>
        <begin position="1"/>
        <end position="31"/>
    </location>
</feature>
<gene>
    <name evidence="3" type="ORF">GCM10010993_12890</name>
</gene>
<evidence type="ECO:0000256" key="2">
    <source>
        <dbReference type="SAM" id="Phobius"/>
    </source>
</evidence>
<comment type="caution">
    <text evidence="3">The sequence shown here is derived from an EMBL/GenBank/DDBJ whole genome shotgun (WGS) entry which is preliminary data.</text>
</comment>
<accession>A0ABQ1M5S2</accession>
<evidence type="ECO:0000256" key="1">
    <source>
        <dbReference type="SAM" id="MobiDB-lite"/>
    </source>
</evidence>
<feature type="transmembrane region" description="Helical" evidence="2">
    <location>
        <begin position="75"/>
        <end position="96"/>
    </location>
</feature>
<proteinExistence type="predicted"/>
<keyword evidence="4" id="KW-1185">Reference proteome</keyword>
<dbReference type="Proteomes" id="UP000635885">
    <property type="component" value="Unassembled WGS sequence"/>
</dbReference>
<feature type="transmembrane region" description="Helical" evidence="2">
    <location>
        <begin position="44"/>
        <end position="68"/>
    </location>
</feature>
<keyword evidence="2" id="KW-1133">Transmembrane helix</keyword>